<comment type="catalytic activity">
    <reaction evidence="11">
        <text>N(6)-(pyridoxal phosphate)-L-lysyl-[4-amino-5-hydroxymethyl-2-methylpyrimidine phosphate synthase] + L-histidyl-[4-amino-5-hydroxymethyl-2-methylpyrimidine phosphate synthase] + 2 Fe(3+) + 4 H2O = L-lysyl-[4-amino-5-hydroxymethyl-2-methylpyrimidine phosphate synthase] + (2S)-2-amino-5-hydroxy-4-oxopentanoyl-[4-amino-5-hydroxymethyl-2-methylpyrimidine phosphate synthase] + 4-amino-2-methyl-5-(phosphooxymethyl)pyrimidine + 3-oxopropanoate + 2 Fe(2+) + 2 H(+)</text>
        <dbReference type="Rhea" id="RHEA:65756"/>
        <dbReference type="Rhea" id="RHEA-COMP:16892"/>
        <dbReference type="Rhea" id="RHEA-COMP:16893"/>
        <dbReference type="Rhea" id="RHEA-COMP:16894"/>
        <dbReference type="Rhea" id="RHEA-COMP:16895"/>
        <dbReference type="ChEBI" id="CHEBI:15377"/>
        <dbReference type="ChEBI" id="CHEBI:15378"/>
        <dbReference type="ChEBI" id="CHEBI:29033"/>
        <dbReference type="ChEBI" id="CHEBI:29034"/>
        <dbReference type="ChEBI" id="CHEBI:29969"/>
        <dbReference type="ChEBI" id="CHEBI:29979"/>
        <dbReference type="ChEBI" id="CHEBI:33190"/>
        <dbReference type="ChEBI" id="CHEBI:58354"/>
        <dbReference type="ChEBI" id="CHEBI:143915"/>
        <dbReference type="ChEBI" id="CHEBI:157692"/>
    </reaction>
    <physiologicalReaction direction="left-to-right" evidence="11">
        <dbReference type="Rhea" id="RHEA:65757"/>
    </physiologicalReaction>
</comment>
<keyword evidence="6" id="KW-0479">Metal-binding</keyword>
<dbReference type="STRING" id="225324.SAMN02745126_03882"/>
<gene>
    <name evidence="13" type="ORF">SAMN02745126_03882</name>
</gene>
<comment type="pathway">
    <text evidence="2">Cofactor biosynthesis; thiamine diphosphate biosynthesis.</text>
</comment>
<evidence type="ECO:0000256" key="9">
    <source>
        <dbReference type="ARBA" id="ARBA00023004"/>
    </source>
</evidence>
<evidence type="ECO:0000256" key="11">
    <source>
        <dbReference type="ARBA" id="ARBA00048179"/>
    </source>
</evidence>
<protein>
    <recommendedName>
        <fullName evidence="10">Thiamine pyrimidine synthase</fullName>
    </recommendedName>
</protein>
<evidence type="ECO:0000256" key="3">
    <source>
        <dbReference type="ARBA" id="ARBA00009406"/>
    </source>
</evidence>
<evidence type="ECO:0000256" key="8">
    <source>
        <dbReference type="ARBA" id="ARBA00022977"/>
    </source>
</evidence>
<evidence type="ECO:0000256" key="2">
    <source>
        <dbReference type="ARBA" id="ARBA00004948"/>
    </source>
</evidence>
<comment type="subunit">
    <text evidence="4">Homodimer.</text>
</comment>
<evidence type="ECO:0000313" key="13">
    <source>
        <dbReference type="EMBL" id="SKA16463.1"/>
    </source>
</evidence>
<dbReference type="InterPro" id="IPR027939">
    <property type="entry name" value="NMT1/THI5"/>
</dbReference>
<proteinExistence type="inferred from homology"/>
<organism evidence="13 14">
    <name type="scientific">Enhydrobacter aerosaccus</name>
    <dbReference type="NCBI Taxonomy" id="225324"/>
    <lineage>
        <taxon>Bacteria</taxon>
        <taxon>Pseudomonadati</taxon>
        <taxon>Pseudomonadota</taxon>
        <taxon>Alphaproteobacteria</taxon>
        <taxon>Hyphomicrobiales</taxon>
        <taxon>Enhydrobacter</taxon>
    </lineage>
</organism>
<evidence type="ECO:0000256" key="4">
    <source>
        <dbReference type="ARBA" id="ARBA00011738"/>
    </source>
</evidence>
<evidence type="ECO:0000256" key="1">
    <source>
        <dbReference type="ARBA" id="ARBA00003469"/>
    </source>
</evidence>
<keyword evidence="14" id="KW-1185">Reference proteome</keyword>
<dbReference type="GO" id="GO:0009228">
    <property type="term" value="P:thiamine biosynthetic process"/>
    <property type="evidence" value="ECO:0007669"/>
    <property type="project" value="UniProtKB-KW"/>
</dbReference>
<evidence type="ECO:0000256" key="6">
    <source>
        <dbReference type="ARBA" id="ARBA00022723"/>
    </source>
</evidence>
<feature type="domain" description="SsuA/THI5-like" evidence="12">
    <location>
        <begin position="42"/>
        <end position="255"/>
    </location>
</feature>
<dbReference type="Gene3D" id="3.40.190.10">
    <property type="entry name" value="Periplasmic binding protein-like II"/>
    <property type="match status" value="2"/>
</dbReference>
<comment type="similarity">
    <text evidence="3">Belongs to the NMT1/THI5 family.</text>
</comment>
<dbReference type="GO" id="GO:0046872">
    <property type="term" value="F:metal ion binding"/>
    <property type="evidence" value="ECO:0007669"/>
    <property type="project" value="UniProtKB-KW"/>
</dbReference>
<comment type="function">
    <text evidence="1">Responsible for the formation of the pyrimidine heterocycle in the thiamine biosynthesis pathway. Catalyzes the formation of hydroxymethylpyrimidine phosphate (HMP-P) from histidine and pyridoxal phosphate (PLP). The protein uses PLP and the active site histidine to form HMP-P, generating an inactive enzyme. The enzyme can only undergo a single turnover, which suggests it is a suicide enzyme.</text>
</comment>
<name>A0A1T4RKH3_9HYPH</name>
<dbReference type="Proteomes" id="UP000190092">
    <property type="component" value="Unassembled WGS sequence"/>
</dbReference>
<dbReference type="GO" id="GO:0016740">
    <property type="term" value="F:transferase activity"/>
    <property type="evidence" value="ECO:0007669"/>
    <property type="project" value="UniProtKB-KW"/>
</dbReference>
<dbReference type="Pfam" id="PF09084">
    <property type="entry name" value="NMT1"/>
    <property type="match status" value="1"/>
</dbReference>
<evidence type="ECO:0000259" key="12">
    <source>
        <dbReference type="Pfam" id="PF09084"/>
    </source>
</evidence>
<sequence>MLVAAAAAVATRYGSDARAQVSNVAAQPLQKVDVLLDWKPLPTYAGFFLAREMGAFERRGLEVTFGEAQGATTAAEMIGDGKKFWIGSSSGMATAIARSKGLPIKSLAVYYRKTPSAVFTRAEDRIAHPRDLYGKKIGFVKGSITNEEFRAMLDLNHLDGSKITQVNVEWDPWALLEKKVDALVDYEEMTPAELFSEGRRLLLLRLSDFGVRTYSLNLIVNEEAWASPEKRAIAQKVAEAVQEGYSLVNERPADAAARFSTLFPRLAPNYVDRSMAVVSQQLNPPPVGAQTRAGWQETINTLSSLGLLAKPITVDDVAIFDN</sequence>
<dbReference type="SUPFAM" id="SSF53850">
    <property type="entry name" value="Periplasmic binding protein-like II"/>
    <property type="match status" value="1"/>
</dbReference>
<evidence type="ECO:0000256" key="7">
    <source>
        <dbReference type="ARBA" id="ARBA00022898"/>
    </source>
</evidence>
<reference evidence="14" key="1">
    <citation type="submission" date="2017-02" db="EMBL/GenBank/DDBJ databases">
        <authorList>
            <person name="Varghese N."/>
            <person name="Submissions S."/>
        </authorList>
    </citation>
    <scope>NUCLEOTIDE SEQUENCE [LARGE SCALE GENOMIC DNA]</scope>
    <source>
        <strain evidence="14">ATCC 27094</strain>
    </source>
</reference>
<keyword evidence="7" id="KW-0663">Pyridoxal phosphate</keyword>
<dbReference type="PANTHER" id="PTHR31528:SF1">
    <property type="entry name" value="4-AMINO-5-HYDROXYMETHYL-2-METHYLPYRIMIDINE PHOSPHATE SYNTHASE THI11-RELATED"/>
    <property type="match status" value="1"/>
</dbReference>
<dbReference type="AlphaFoldDB" id="A0A1T4RKH3"/>
<evidence type="ECO:0000256" key="10">
    <source>
        <dbReference type="ARBA" id="ARBA00033171"/>
    </source>
</evidence>
<dbReference type="EMBL" id="FUWJ01000005">
    <property type="protein sequence ID" value="SKA16463.1"/>
    <property type="molecule type" value="Genomic_DNA"/>
</dbReference>
<dbReference type="InterPro" id="IPR015168">
    <property type="entry name" value="SsuA/THI5"/>
</dbReference>
<dbReference type="PANTHER" id="PTHR31528">
    <property type="entry name" value="4-AMINO-5-HYDROXYMETHYL-2-METHYLPYRIMIDINE PHOSPHATE SYNTHASE THI11-RELATED"/>
    <property type="match status" value="1"/>
</dbReference>
<accession>A0A1T4RKH3</accession>
<evidence type="ECO:0000256" key="5">
    <source>
        <dbReference type="ARBA" id="ARBA00022679"/>
    </source>
</evidence>
<keyword evidence="9" id="KW-0408">Iron</keyword>
<keyword evidence="8" id="KW-0784">Thiamine biosynthesis</keyword>
<keyword evidence="5" id="KW-0808">Transferase</keyword>
<evidence type="ECO:0000313" key="14">
    <source>
        <dbReference type="Proteomes" id="UP000190092"/>
    </source>
</evidence>